<evidence type="ECO:0000259" key="2">
    <source>
        <dbReference type="Pfam" id="PF23477"/>
    </source>
</evidence>
<dbReference type="Pfam" id="PF13451">
    <property type="entry name" value="zf_Tbcl"/>
    <property type="match status" value="1"/>
</dbReference>
<dbReference type="InterPro" id="IPR025306">
    <property type="entry name" value="Zn-bnd_dom_prob"/>
</dbReference>
<sequence length="104" mass="12127">MFEDKLLTCKDCGKDFIFSVHEQEFFAEKGLEHAPSRCQECRAARKARMSEAGYKRTDGRTGAVRQTFEAVCAECGVTTDVPFKPKEDRPVYCQRCYRQKRQRY</sequence>
<reference evidence="3" key="1">
    <citation type="submission" date="2019-03" db="EMBL/GenBank/DDBJ databases">
        <authorList>
            <person name="Hao L."/>
        </authorList>
    </citation>
    <scope>NUCLEOTIDE SEQUENCE</scope>
</reference>
<organism evidence="3">
    <name type="scientific">anaerobic digester metagenome</name>
    <dbReference type="NCBI Taxonomy" id="1263854"/>
    <lineage>
        <taxon>unclassified sequences</taxon>
        <taxon>metagenomes</taxon>
        <taxon>ecological metagenomes</taxon>
    </lineage>
</organism>
<feature type="domain" description="Probable zinc-binding" evidence="1">
    <location>
        <begin position="3"/>
        <end position="49"/>
    </location>
</feature>
<dbReference type="EMBL" id="CAADRN010000257">
    <property type="protein sequence ID" value="VFU16047.1"/>
    <property type="molecule type" value="Genomic_DNA"/>
</dbReference>
<name>A0A485M1U6_9ZZZZ</name>
<gene>
    <name evidence="3" type="ORF">SCFA_330002</name>
</gene>
<feature type="domain" description="CxxC-x17-CxxC" evidence="2">
    <location>
        <begin position="65"/>
        <end position="101"/>
    </location>
</feature>
<dbReference type="Pfam" id="PF23477">
    <property type="entry name" value="zf_Tbcl_2"/>
    <property type="match status" value="1"/>
</dbReference>
<protein>
    <submittedName>
        <fullName evidence="3">Zinc-binding protein</fullName>
    </submittedName>
</protein>
<accession>A0A485M1U6</accession>
<dbReference type="AlphaFoldDB" id="A0A485M1U6"/>
<dbReference type="NCBIfam" id="TIGR04272">
    <property type="entry name" value="cxxc_cxxc_Mbark"/>
    <property type="match status" value="1"/>
</dbReference>
<dbReference type="InterPro" id="IPR026363">
    <property type="entry name" value="CxxC-x17-CxxC_dom"/>
</dbReference>
<proteinExistence type="predicted"/>
<evidence type="ECO:0000313" key="3">
    <source>
        <dbReference type="EMBL" id="VFU16047.1"/>
    </source>
</evidence>
<evidence type="ECO:0000259" key="1">
    <source>
        <dbReference type="Pfam" id="PF13451"/>
    </source>
</evidence>